<sequence length="120" mass="14344">MNVELYKDLIKDDRGNYYVAVQKEGNELTLVNAMLERSYQELWEFNEAFKEKYAEYEHQFIGKMIMDKLRHDVVFASKEDGHGRMYDLAAVAVDYKLIFIDMIEFYRNPRVGLNHDKNIH</sequence>
<name>A0A1R0X414_9BACL</name>
<reference evidence="1 2" key="1">
    <citation type="submission" date="2016-10" db="EMBL/GenBank/DDBJ databases">
        <title>Paenibacillus species isolates.</title>
        <authorList>
            <person name="Beno S.M."/>
        </authorList>
    </citation>
    <scope>NUCLEOTIDE SEQUENCE [LARGE SCALE GENOMIC DNA]</scope>
    <source>
        <strain evidence="1 2">FSL H7-0604</strain>
    </source>
</reference>
<dbReference type="AlphaFoldDB" id="A0A1R0X414"/>
<dbReference type="RefSeq" id="WP_036677345.1">
    <property type="nucleotide sequence ID" value="NZ_MKQP01000034.1"/>
</dbReference>
<proteinExistence type="predicted"/>
<evidence type="ECO:0000313" key="2">
    <source>
        <dbReference type="Proteomes" id="UP000187465"/>
    </source>
</evidence>
<accession>A0A1R0X414</accession>
<organism evidence="1 2">
    <name type="scientific">Paenibacillus odorifer</name>
    <dbReference type="NCBI Taxonomy" id="189426"/>
    <lineage>
        <taxon>Bacteria</taxon>
        <taxon>Bacillati</taxon>
        <taxon>Bacillota</taxon>
        <taxon>Bacilli</taxon>
        <taxon>Bacillales</taxon>
        <taxon>Paenibacillaceae</taxon>
        <taxon>Paenibacillus</taxon>
    </lineage>
</organism>
<comment type="caution">
    <text evidence="1">The sequence shown here is derived from an EMBL/GenBank/DDBJ whole genome shotgun (WGS) entry which is preliminary data.</text>
</comment>
<protein>
    <submittedName>
        <fullName evidence="1">Uncharacterized protein</fullName>
    </submittedName>
</protein>
<dbReference type="EMBL" id="MKQP01000034">
    <property type="protein sequence ID" value="OMD28078.1"/>
    <property type="molecule type" value="Genomic_DNA"/>
</dbReference>
<gene>
    <name evidence="1" type="ORF">BJP51_02950</name>
</gene>
<dbReference type="Proteomes" id="UP000187465">
    <property type="component" value="Unassembled WGS sequence"/>
</dbReference>
<evidence type="ECO:0000313" key="1">
    <source>
        <dbReference type="EMBL" id="OMD28078.1"/>
    </source>
</evidence>